<name>A0A968GF20_9SPIO</name>
<proteinExistence type="predicted"/>
<reference evidence="1" key="1">
    <citation type="submission" date="2020-03" db="EMBL/GenBank/DDBJ databases">
        <title>Spirochaetal bacteria isolated from arthropods constitute a novel genus Entomospira genus novum within the order Spirochaetales.</title>
        <authorList>
            <person name="Grana-Miraglia L."/>
            <person name="Sikutova S."/>
            <person name="Fingerle V."/>
            <person name="Sing A."/>
            <person name="Castillo-Ramirez S."/>
            <person name="Margos G."/>
            <person name="Rudolf I."/>
        </authorList>
    </citation>
    <scope>NUCLEOTIDE SEQUENCE</scope>
    <source>
        <strain evidence="1">BR208</strain>
    </source>
</reference>
<protein>
    <submittedName>
        <fullName evidence="1">Uncharacterized protein</fullName>
    </submittedName>
</protein>
<dbReference type="EMBL" id="JAATLK010000001">
    <property type="protein sequence ID" value="NIZ47023.1"/>
    <property type="molecule type" value="Genomic_DNA"/>
</dbReference>
<sequence length="261" mass="29480">MKRIQWLLTASFFGVILIGIKPIYAYEVGINIGARAGFESALNNHWLGMDVLDSMRINSLDTFSFGFSFTGGAFIDIQLVEWFSLTTAFNFSIFRRNKLIIATESFDPITNSYEQQPIGKLFIDHHSFDVDLVAKLHLMWFYFGFGVGLTVHTPPAINYYLNTDDISVTPILDKPGSTMLGLNIIFDTGIYIPMTQSKRHNFLIATRMTFDVLAPKILLDLYLKPMTGEIPSFPDKAFSLTPFAVSVTLGYVYRHKSGENK</sequence>
<keyword evidence="2" id="KW-1185">Reference proteome</keyword>
<evidence type="ECO:0000313" key="2">
    <source>
        <dbReference type="Proteomes" id="UP000752013"/>
    </source>
</evidence>
<dbReference type="RefSeq" id="WP_167703455.1">
    <property type="nucleotide sequence ID" value="NZ_CP118168.1"/>
</dbReference>
<dbReference type="Proteomes" id="UP000752013">
    <property type="component" value="Unassembled WGS sequence"/>
</dbReference>
<accession>A0A968GF20</accession>
<comment type="caution">
    <text evidence="1">The sequence shown here is derived from an EMBL/GenBank/DDBJ whole genome shotgun (WGS) entry which is preliminary data.</text>
</comment>
<gene>
    <name evidence="1" type="ORF">HCT46_03735</name>
</gene>
<evidence type="ECO:0000313" key="1">
    <source>
        <dbReference type="EMBL" id="NIZ47023.1"/>
    </source>
</evidence>
<organism evidence="1 2">
    <name type="scientific">Entomospira nematocerorum</name>
    <dbReference type="NCBI Taxonomy" id="2719987"/>
    <lineage>
        <taxon>Bacteria</taxon>
        <taxon>Pseudomonadati</taxon>
        <taxon>Spirochaetota</taxon>
        <taxon>Spirochaetia</taxon>
        <taxon>Spirochaetales</taxon>
        <taxon>Spirochaetaceae</taxon>
        <taxon>Entomospira</taxon>
    </lineage>
</organism>
<dbReference type="AlphaFoldDB" id="A0A968GF20"/>